<dbReference type="Proteomes" id="UP000321258">
    <property type="component" value="Unassembled WGS sequence"/>
</dbReference>
<dbReference type="Pfam" id="PF20072">
    <property type="entry name" value="DUF6468"/>
    <property type="match status" value="1"/>
</dbReference>
<reference evidence="3 4" key="1">
    <citation type="submission" date="2019-07" db="EMBL/GenBank/DDBJ databases">
        <title>Whole genome shotgun sequence of Methylobacterium haplocladii NBRC 107714.</title>
        <authorList>
            <person name="Hosoyama A."/>
            <person name="Uohara A."/>
            <person name="Ohji S."/>
            <person name="Ichikawa N."/>
        </authorList>
    </citation>
    <scope>NUCLEOTIDE SEQUENCE [LARGE SCALE GENOMIC DNA]</scope>
    <source>
        <strain evidence="3 4">NBRC 107714</strain>
    </source>
</reference>
<evidence type="ECO:0000259" key="2">
    <source>
        <dbReference type="Pfam" id="PF20072"/>
    </source>
</evidence>
<comment type="caution">
    <text evidence="3">The sequence shown here is derived from an EMBL/GenBank/DDBJ whole genome shotgun (WGS) entry which is preliminary data.</text>
</comment>
<organism evidence="3 4">
    <name type="scientific">Methylobacterium haplocladii</name>
    <dbReference type="NCBI Taxonomy" id="1176176"/>
    <lineage>
        <taxon>Bacteria</taxon>
        <taxon>Pseudomonadati</taxon>
        <taxon>Pseudomonadota</taxon>
        <taxon>Alphaproteobacteria</taxon>
        <taxon>Hyphomicrobiales</taxon>
        <taxon>Methylobacteriaceae</taxon>
        <taxon>Methylobacterium</taxon>
    </lineage>
</organism>
<sequence length="162" mass="16849">MSLFITLAADVLVAVLLVATILTSVKLSRRITGMKADESAMRRTIGDLVTASAAAERAIAGLRAALDECDRGLTERLESAERSASQLDAHVAAGEGVIARIGAIVAQAGKPAPRREAEPVLVAVPKPAAVRTVSTSERLDVALAAAQAMSERALDRLRARAA</sequence>
<gene>
    <name evidence="3" type="ORF">MHA02_21290</name>
</gene>
<evidence type="ECO:0000256" key="1">
    <source>
        <dbReference type="SAM" id="Phobius"/>
    </source>
</evidence>
<dbReference type="OrthoDB" id="8005993at2"/>
<proteinExistence type="predicted"/>
<keyword evidence="1" id="KW-1133">Transmembrane helix</keyword>
<accession>A0A512IPV9</accession>
<dbReference type="RefSeq" id="WP_147078626.1">
    <property type="nucleotide sequence ID" value="NZ_BJZT01000022.1"/>
</dbReference>
<dbReference type="AlphaFoldDB" id="A0A512IPV9"/>
<keyword evidence="1" id="KW-0472">Membrane</keyword>
<name>A0A512IPV9_9HYPH</name>
<dbReference type="InterPro" id="IPR045531">
    <property type="entry name" value="DUF6468"/>
</dbReference>
<protein>
    <recommendedName>
        <fullName evidence="2">DUF6468 domain-containing protein</fullName>
    </recommendedName>
</protein>
<keyword evidence="4" id="KW-1185">Reference proteome</keyword>
<feature type="domain" description="DUF6468" evidence="2">
    <location>
        <begin position="34"/>
        <end position="108"/>
    </location>
</feature>
<evidence type="ECO:0000313" key="3">
    <source>
        <dbReference type="EMBL" id="GEO99741.1"/>
    </source>
</evidence>
<dbReference type="EMBL" id="BJZT01000022">
    <property type="protein sequence ID" value="GEO99741.1"/>
    <property type="molecule type" value="Genomic_DNA"/>
</dbReference>
<feature type="transmembrane region" description="Helical" evidence="1">
    <location>
        <begin position="6"/>
        <end position="25"/>
    </location>
</feature>
<evidence type="ECO:0000313" key="4">
    <source>
        <dbReference type="Proteomes" id="UP000321258"/>
    </source>
</evidence>
<keyword evidence="1" id="KW-0812">Transmembrane</keyword>